<comment type="caution">
    <text evidence="3">The sequence shown here is derived from an EMBL/GenBank/DDBJ whole genome shotgun (WGS) entry which is preliminary data.</text>
</comment>
<dbReference type="AlphaFoldDB" id="A0A7V8SZL9"/>
<evidence type="ECO:0000313" key="4">
    <source>
        <dbReference type="Proteomes" id="UP000567293"/>
    </source>
</evidence>
<evidence type="ECO:0000313" key="3">
    <source>
        <dbReference type="EMBL" id="MBA0088304.1"/>
    </source>
</evidence>
<protein>
    <submittedName>
        <fullName evidence="3">SRPBCC domain-containing protein</fullName>
    </submittedName>
</protein>
<dbReference type="SUPFAM" id="SSF55961">
    <property type="entry name" value="Bet v1-like"/>
    <property type="match status" value="1"/>
</dbReference>
<reference evidence="3" key="1">
    <citation type="submission" date="2020-06" db="EMBL/GenBank/DDBJ databases">
        <title>Legume-microbial interactions unlock mineral nutrients during tropical forest succession.</title>
        <authorList>
            <person name="Epihov D.Z."/>
        </authorList>
    </citation>
    <scope>NUCLEOTIDE SEQUENCE [LARGE SCALE GENOMIC DNA]</scope>
    <source>
        <strain evidence="3">Pan2503</strain>
    </source>
</reference>
<sequence length="163" mass="18579">MATSKATPDRDSIVAEIHIAAPPERVFQALVDPQQVLRWWGRQGVYRSTEFQSDPRRGGKWRTVGVNADGRNFEASGEYLEIDRPRLLVYSWVASWTGEAKTTVRWELHADKKGTLVRLRHYGLAAYPELAKSYSGWPRMLGWLQAFLERGECCDDGEPAEAR</sequence>
<accession>A0A7V8SZL9</accession>
<organism evidence="3 4">
    <name type="scientific">Candidatus Acidiferrum panamense</name>
    <dbReference type="NCBI Taxonomy" id="2741543"/>
    <lineage>
        <taxon>Bacteria</taxon>
        <taxon>Pseudomonadati</taxon>
        <taxon>Acidobacteriota</taxon>
        <taxon>Terriglobia</taxon>
        <taxon>Candidatus Acidiferrales</taxon>
        <taxon>Candidatus Acidiferrum</taxon>
    </lineage>
</organism>
<proteinExistence type="inferred from homology"/>
<keyword evidence="4" id="KW-1185">Reference proteome</keyword>
<evidence type="ECO:0000256" key="1">
    <source>
        <dbReference type="ARBA" id="ARBA00006817"/>
    </source>
</evidence>
<comment type="similarity">
    <text evidence="1">Belongs to the AHA1 family.</text>
</comment>
<evidence type="ECO:0000259" key="2">
    <source>
        <dbReference type="Pfam" id="PF08327"/>
    </source>
</evidence>
<dbReference type="CDD" id="cd07814">
    <property type="entry name" value="SRPBCC_CalC_Aha1-like"/>
    <property type="match status" value="1"/>
</dbReference>
<dbReference type="Gene3D" id="3.30.530.20">
    <property type="match status" value="1"/>
</dbReference>
<dbReference type="Pfam" id="PF08327">
    <property type="entry name" value="AHSA1"/>
    <property type="match status" value="1"/>
</dbReference>
<dbReference type="InterPro" id="IPR023393">
    <property type="entry name" value="START-like_dom_sf"/>
</dbReference>
<dbReference type="Proteomes" id="UP000567293">
    <property type="component" value="Unassembled WGS sequence"/>
</dbReference>
<gene>
    <name evidence="3" type="ORF">HRJ53_25245</name>
</gene>
<name>A0A7V8SZL9_9BACT</name>
<dbReference type="InterPro" id="IPR013538">
    <property type="entry name" value="ASHA1/2-like_C"/>
</dbReference>
<feature type="domain" description="Activator of Hsp90 ATPase homologue 1/2-like C-terminal" evidence="2">
    <location>
        <begin position="20"/>
        <end position="149"/>
    </location>
</feature>
<dbReference type="EMBL" id="JACDQQ010002434">
    <property type="protein sequence ID" value="MBA0088304.1"/>
    <property type="molecule type" value="Genomic_DNA"/>
</dbReference>